<dbReference type="InterPro" id="IPR011992">
    <property type="entry name" value="EF-hand-dom_pair"/>
</dbReference>
<gene>
    <name evidence="1" type="ORF">DPMN_187529</name>
</gene>
<organism evidence="1 2">
    <name type="scientific">Dreissena polymorpha</name>
    <name type="common">Zebra mussel</name>
    <name type="synonym">Mytilus polymorpha</name>
    <dbReference type="NCBI Taxonomy" id="45954"/>
    <lineage>
        <taxon>Eukaryota</taxon>
        <taxon>Metazoa</taxon>
        <taxon>Spiralia</taxon>
        <taxon>Lophotrochozoa</taxon>
        <taxon>Mollusca</taxon>
        <taxon>Bivalvia</taxon>
        <taxon>Autobranchia</taxon>
        <taxon>Heteroconchia</taxon>
        <taxon>Euheterodonta</taxon>
        <taxon>Imparidentia</taxon>
        <taxon>Neoheterodontei</taxon>
        <taxon>Myida</taxon>
        <taxon>Dreissenoidea</taxon>
        <taxon>Dreissenidae</taxon>
        <taxon>Dreissena</taxon>
    </lineage>
</organism>
<sequence length="68" mass="7666">MKHTDGSENIMDLFTVLNMDKSGFFTPMNLYKTVASMGDMITMEEANELMNSTATKEPGKMNYEGLVY</sequence>
<protein>
    <submittedName>
        <fullName evidence="1">Uncharacterized protein</fullName>
    </submittedName>
</protein>
<reference evidence="1" key="2">
    <citation type="submission" date="2020-11" db="EMBL/GenBank/DDBJ databases">
        <authorList>
            <person name="McCartney M.A."/>
            <person name="Auch B."/>
            <person name="Kono T."/>
            <person name="Mallez S."/>
            <person name="Becker A."/>
            <person name="Gohl D.M."/>
            <person name="Silverstein K.A.T."/>
            <person name="Koren S."/>
            <person name="Bechman K.B."/>
            <person name="Herman A."/>
            <person name="Abrahante J.E."/>
            <person name="Garbe J."/>
        </authorList>
    </citation>
    <scope>NUCLEOTIDE SEQUENCE</scope>
    <source>
        <strain evidence="1">Duluth1</strain>
        <tissue evidence="1">Whole animal</tissue>
    </source>
</reference>
<accession>A0A9D4IAF8</accession>
<name>A0A9D4IAF8_DREPO</name>
<dbReference type="Gene3D" id="1.10.238.10">
    <property type="entry name" value="EF-hand"/>
    <property type="match status" value="1"/>
</dbReference>
<proteinExistence type="predicted"/>
<evidence type="ECO:0000313" key="1">
    <source>
        <dbReference type="EMBL" id="KAH3752903.1"/>
    </source>
</evidence>
<comment type="caution">
    <text evidence="1">The sequence shown here is derived from an EMBL/GenBank/DDBJ whole genome shotgun (WGS) entry which is preliminary data.</text>
</comment>
<evidence type="ECO:0000313" key="2">
    <source>
        <dbReference type="Proteomes" id="UP000828390"/>
    </source>
</evidence>
<dbReference type="Proteomes" id="UP000828390">
    <property type="component" value="Unassembled WGS sequence"/>
</dbReference>
<keyword evidence="2" id="KW-1185">Reference proteome</keyword>
<reference evidence="1" key="1">
    <citation type="journal article" date="2019" name="bioRxiv">
        <title>The Genome of the Zebra Mussel, Dreissena polymorpha: A Resource for Invasive Species Research.</title>
        <authorList>
            <person name="McCartney M.A."/>
            <person name="Auch B."/>
            <person name="Kono T."/>
            <person name="Mallez S."/>
            <person name="Zhang Y."/>
            <person name="Obille A."/>
            <person name="Becker A."/>
            <person name="Abrahante J.E."/>
            <person name="Garbe J."/>
            <person name="Badalamenti J.P."/>
            <person name="Herman A."/>
            <person name="Mangelson H."/>
            <person name="Liachko I."/>
            <person name="Sullivan S."/>
            <person name="Sone E.D."/>
            <person name="Koren S."/>
            <person name="Silverstein K.A.T."/>
            <person name="Beckman K.B."/>
            <person name="Gohl D.M."/>
        </authorList>
    </citation>
    <scope>NUCLEOTIDE SEQUENCE</scope>
    <source>
        <strain evidence="1">Duluth1</strain>
        <tissue evidence="1">Whole animal</tissue>
    </source>
</reference>
<dbReference type="SUPFAM" id="SSF47473">
    <property type="entry name" value="EF-hand"/>
    <property type="match status" value="1"/>
</dbReference>
<dbReference type="EMBL" id="JAIWYP010000010">
    <property type="protein sequence ID" value="KAH3752903.1"/>
    <property type="molecule type" value="Genomic_DNA"/>
</dbReference>
<dbReference type="AlphaFoldDB" id="A0A9D4IAF8"/>